<feature type="region of interest" description="Disordered" evidence="1">
    <location>
        <begin position="1"/>
        <end position="33"/>
    </location>
</feature>
<keyword evidence="3" id="KW-1185">Reference proteome</keyword>
<dbReference type="Proteomes" id="UP001469553">
    <property type="component" value="Unassembled WGS sequence"/>
</dbReference>
<name>A0ABV0XSM8_9TELE</name>
<gene>
    <name evidence="2" type="ORF">AMECASPLE_021174</name>
</gene>
<sequence length="82" mass="9169">MTEGHLLNVHLGSTDPRGTFHSQTEQSSGVCVSGTERGGVRQQLFLRTPQEGTHIFRATINSLRSHVSKNHEHISVKFVTFR</sequence>
<evidence type="ECO:0000313" key="3">
    <source>
        <dbReference type="Proteomes" id="UP001469553"/>
    </source>
</evidence>
<proteinExistence type="predicted"/>
<evidence type="ECO:0000313" key="2">
    <source>
        <dbReference type="EMBL" id="MEQ2284386.1"/>
    </source>
</evidence>
<accession>A0ABV0XSM8</accession>
<reference evidence="2 3" key="1">
    <citation type="submission" date="2021-06" db="EMBL/GenBank/DDBJ databases">
        <authorList>
            <person name="Palmer J.M."/>
        </authorList>
    </citation>
    <scope>NUCLEOTIDE SEQUENCE [LARGE SCALE GENOMIC DNA]</scope>
    <source>
        <strain evidence="2 3">AS_MEX2019</strain>
        <tissue evidence="2">Muscle</tissue>
    </source>
</reference>
<organism evidence="2 3">
    <name type="scientific">Ameca splendens</name>
    <dbReference type="NCBI Taxonomy" id="208324"/>
    <lineage>
        <taxon>Eukaryota</taxon>
        <taxon>Metazoa</taxon>
        <taxon>Chordata</taxon>
        <taxon>Craniata</taxon>
        <taxon>Vertebrata</taxon>
        <taxon>Euteleostomi</taxon>
        <taxon>Actinopterygii</taxon>
        <taxon>Neopterygii</taxon>
        <taxon>Teleostei</taxon>
        <taxon>Neoteleostei</taxon>
        <taxon>Acanthomorphata</taxon>
        <taxon>Ovalentaria</taxon>
        <taxon>Atherinomorphae</taxon>
        <taxon>Cyprinodontiformes</taxon>
        <taxon>Goodeidae</taxon>
        <taxon>Ameca</taxon>
    </lineage>
</organism>
<dbReference type="EMBL" id="JAHRIP010011216">
    <property type="protein sequence ID" value="MEQ2284386.1"/>
    <property type="molecule type" value="Genomic_DNA"/>
</dbReference>
<evidence type="ECO:0000256" key="1">
    <source>
        <dbReference type="SAM" id="MobiDB-lite"/>
    </source>
</evidence>
<protein>
    <submittedName>
        <fullName evidence="2">Uncharacterized protein</fullName>
    </submittedName>
</protein>
<feature type="compositionally biased region" description="Polar residues" evidence="1">
    <location>
        <begin position="20"/>
        <end position="30"/>
    </location>
</feature>
<comment type="caution">
    <text evidence="2">The sequence shown here is derived from an EMBL/GenBank/DDBJ whole genome shotgun (WGS) entry which is preliminary data.</text>
</comment>